<evidence type="ECO:0000256" key="1">
    <source>
        <dbReference type="SAM" id="MobiDB-lite"/>
    </source>
</evidence>
<evidence type="ECO:0000313" key="2">
    <source>
        <dbReference type="EMBL" id="MCE3049642.1"/>
    </source>
</evidence>
<feature type="compositionally biased region" description="Acidic residues" evidence="1">
    <location>
        <begin position="54"/>
        <end position="64"/>
    </location>
</feature>
<reference evidence="2 3" key="1">
    <citation type="journal article" date="2021" name="BMC Genomics">
        <title>Datura genome reveals duplications of psychoactive alkaloid biosynthetic genes and high mutation rate following tissue culture.</title>
        <authorList>
            <person name="Rajewski A."/>
            <person name="Carter-House D."/>
            <person name="Stajich J."/>
            <person name="Litt A."/>
        </authorList>
    </citation>
    <scope>NUCLEOTIDE SEQUENCE [LARGE SCALE GENOMIC DNA]</scope>
    <source>
        <strain evidence="2">AR-01</strain>
    </source>
</reference>
<name>A0ABS8WHU3_DATST</name>
<proteinExistence type="predicted"/>
<protein>
    <submittedName>
        <fullName evidence="2">Uncharacterized protein</fullName>
    </submittedName>
</protein>
<evidence type="ECO:0000313" key="3">
    <source>
        <dbReference type="Proteomes" id="UP000823775"/>
    </source>
</evidence>
<keyword evidence="3" id="KW-1185">Reference proteome</keyword>
<comment type="caution">
    <text evidence="2">The sequence shown here is derived from an EMBL/GenBank/DDBJ whole genome shotgun (WGS) entry which is preliminary data.</text>
</comment>
<dbReference type="Proteomes" id="UP000823775">
    <property type="component" value="Unassembled WGS sequence"/>
</dbReference>
<dbReference type="EMBL" id="JACEIK010007035">
    <property type="protein sequence ID" value="MCE3049642.1"/>
    <property type="molecule type" value="Genomic_DNA"/>
</dbReference>
<accession>A0ABS8WHU3</accession>
<organism evidence="2 3">
    <name type="scientific">Datura stramonium</name>
    <name type="common">Jimsonweed</name>
    <name type="synonym">Common thornapple</name>
    <dbReference type="NCBI Taxonomy" id="4076"/>
    <lineage>
        <taxon>Eukaryota</taxon>
        <taxon>Viridiplantae</taxon>
        <taxon>Streptophyta</taxon>
        <taxon>Embryophyta</taxon>
        <taxon>Tracheophyta</taxon>
        <taxon>Spermatophyta</taxon>
        <taxon>Magnoliopsida</taxon>
        <taxon>eudicotyledons</taxon>
        <taxon>Gunneridae</taxon>
        <taxon>Pentapetalae</taxon>
        <taxon>asterids</taxon>
        <taxon>lamiids</taxon>
        <taxon>Solanales</taxon>
        <taxon>Solanaceae</taxon>
        <taxon>Solanoideae</taxon>
        <taxon>Datureae</taxon>
        <taxon>Datura</taxon>
    </lineage>
</organism>
<gene>
    <name evidence="2" type="ORF">HAX54_045457</name>
</gene>
<feature type="region of interest" description="Disordered" evidence="1">
    <location>
        <begin position="54"/>
        <end position="78"/>
    </location>
</feature>
<feature type="non-terminal residue" evidence="2">
    <location>
        <position position="1"/>
    </location>
</feature>
<sequence>LRMSRVTEEQLQQLNIYYPLSERSKALFRVVSEFQEPFDEDDSLDEEQARVEFDLESNDNGDDYEMGKDSFTPTDDED</sequence>